<dbReference type="EMBL" id="BSKJ01000007">
    <property type="protein sequence ID" value="GLO36484.1"/>
    <property type="molecule type" value="Genomic_DNA"/>
</dbReference>
<dbReference type="AlphaFoldDB" id="A0AA37VWG2"/>
<dbReference type="Proteomes" id="UP001161257">
    <property type="component" value="Unassembled WGS sequence"/>
</dbReference>
<gene>
    <name evidence="1" type="ORF">PPUN14671_33190</name>
</gene>
<proteinExistence type="predicted"/>
<name>A0AA37VWG2_PSEPU</name>
<evidence type="ECO:0000313" key="2">
    <source>
        <dbReference type="Proteomes" id="UP001161257"/>
    </source>
</evidence>
<evidence type="ECO:0000313" key="1">
    <source>
        <dbReference type="EMBL" id="GLO36484.1"/>
    </source>
</evidence>
<reference evidence="1" key="1">
    <citation type="submission" date="2023-01" db="EMBL/GenBank/DDBJ databases">
        <title>Whole-genome sequence of Pseudomonas putida NBRC 14671.</title>
        <authorList>
            <person name="Morohoshi T."/>
            <person name="Someya N."/>
        </authorList>
    </citation>
    <scope>NUCLEOTIDE SEQUENCE</scope>
    <source>
        <strain evidence="1">NBRC 14671</strain>
    </source>
</reference>
<protein>
    <submittedName>
        <fullName evidence="1">Uncharacterized protein</fullName>
    </submittedName>
</protein>
<organism evidence="1 2">
    <name type="scientific">Pseudomonas putida</name>
    <name type="common">Arthrobacter siderocapsulatus</name>
    <dbReference type="NCBI Taxonomy" id="303"/>
    <lineage>
        <taxon>Bacteria</taxon>
        <taxon>Pseudomonadati</taxon>
        <taxon>Pseudomonadota</taxon>
        <taxon>Gammaproteobacteria</taxon>
        <taxon>Pseudomonadales</taxon>
        <taxon>Pseudomonadaceae</taxon>
        <taxon>Pseudomonas</taxon>
    </lineage>
</organism>
<comment type="caution">
    <text evidence="1">The sequence shown here is derived from an EMBL/GenBank/DDBJ whole genome shotgun (WGS) entry which is preliminary data.</text>
</comment>
<sequence length="126" mass="14614">MEFCANFYKDLLKDDSLDALTYRVKFRGVYSAELAEYLEKKLNWQNKKALQPALARIDVDEIETSYSNLFDLIVNARNAYFHHLSGSSSSATSADIKDHEDYFFELNKVAYQVIGYLLSRLIRVQI</sequence>
<accession>A0AA37VWG2</accession>